<feature type="region of interest" description="Disordered" evidence="8">
    <location>
        <begin position="52"/>
        <end position="108"/>
    </location>
</feature>
<dbReference type="InterPro" id="IPR032805">
    <property type="entry name" value="Wax_synthase_dom"/>
</dbReference>
<dbReference type="GO" id="GO:0016020">
    <property type="term" value="C:membrane"/>
    <property type="evidence" value="ECO:0007669"/>
    <property type="project" value="UniProtKB-SubCell"/>
</dbReference>
<evidence type="ECO:0000256" key="2">
    <source>
        <dbReference type="ARBA" id="ARBA00005179"/>
    </source>
</evidence>
<comment type="similarity">
    <text evidence="3">Belongs to the wax synthase family.</text>
</comment>
<dbReference type="GO" id="GO:0006629">
    <property type="term" value="P:lipid metabolic process"/>
    <property type="evidence" value="ECO:0007669"/>
    <property type="project" value="InterPro"/>
</dbReference>
<dbReference type="EMBL" id="PGCI01000070">
    <property type="protein sequence ID" value="PLW43249.1"/>
    <property type="molecule type" value="Genomic_DNA"/>
</dbReference>
<protein>
    <recommendedName>
        <fullName evidence="9">Wax synthase domain-containing protein</fullName>
    </recommendedName>
</protein>
<keyword evidence="7" id="KW-0472">Membrane</keyword>
<dbReference type="AlphaFoldDB" id="A0A2N5UZS5"/>
<accession>A0A2N5UZS5</accession>
<evidence type="ECO:0000256" key="4">
    <source>
        <dbReference type="ARBA" id="ARBA00022679"/>
    </source>
</evidence>
<gene>
    <name evidence="10" type="ORF">PCASD_07005</name>
</gene>
<keyword evidence="5" id="KW-0812">Transmembrane</keyword>
<evidence type="ECO:0000256" key="1">
    <source>
        <dbReference type="ARBA" id="ARBA00004141"/>
    </source>
</evidence>
<evidence type="ECO:0000256" key="7">
    <source>
        <dbReference type="ARBA" id="ARBA00023136"/>
    </source>
</evidence>
<name>A0A2N5UZS5_9BASI</name>
<comment type="subcellular location">
    <subcellularLocation>
        <location evidence="1">Membrane</location>
        <topology evidence="1">Multi-pass membrane protein</topology>
    </subcellularLocation>
</comment>
<evidence type="ECO:0000256" key="5">
    <source>
        <dbReference type="ARBA" id="ARBA00022692"/>
    </source>
</evidence>
<evidence type="ECO:0000259" key="9">
    <source>
        <dbReference type="Pfam" id="PF13813"/>
    </source>
</evidence>
<proteinExistence type="inferred from homology"/>
<keyword evidence="6" id="KW-1133">Transmembrane helix</keyword>
<reference evidence="10 11" key="1">
    <citation type="submission" date="2017-11" db="EMBL/GenBank/DDBJ databases">
        <title>De novo assembly and phasing of dikaryotic genomes from two isolates of Puccinia coronata f. sp. avenae, the causal agent of oat crown rust.</title>
        <authorList>
            <person name="Miller M.E."/>
            <person name="Zhang Y."/>
            <person name="Omidvar V."/>
            <person name="Sperschneider J."/>
            <person name="Schwessinger B."/>
            <person name="Raley C."/>
            <person name="Palmer J.M."/>
            <person name="Garnica D."/>
            <person name="Upadhyaya N."/>
            <person name="Rathjen J."/>
            <person name="Taylor J.M."/>
            <person name="Park R.F."/>
            <person name="Dodds P.N."/>
            <person name="Hirsch C.D."/>
            <person name="Kianian S.F."/>
            <person name="Figueroa M."/>
        </authorList>
    </citation>
    <scope>NUCLEOTIDE SEQUENCE [LARGE SCALE GENOMIC DNA]</scope>
    <source>
        <strain evidence="10">12SD80</strain>
    </source>
</reference>
<evidence type="ECO:0000256" key="6">
    <source>
        <dbReference type="ARBA" id="ARBA00022989"/>
    </source>
</evidence>
<dbReference type="GO" id="GO:0008374">
    <property type="term" value="F:O-acyltransferase activity"/>
    <property type="evidence" value="ECO:0007669"/>
    <property type="project" value="InterPro"/>
</dbReference>
<comment type="pathway">
    <text evidence="2">Secondary metabolite biosynthesis.</text>
</comment>
<dbReference type="InterPro" id="IPR044851">
    <property type="entry name" value="Wax_synthase"/>
</dbReference>
<dbReference type="Pfam" id="PF13813">
    <property type="entry name" value="MBOAT_2"/>
    <property type="match status" value="1"/>
</dbReference>
<keyword evidence="4" id="KW-0808">Transferase</keyword>
<organism evidence="10 11">
    <name type="scientific">Puccinia coronata f. sp. avenae</name>
    <dbReference type="NCBI Taxonomy" id="200324"/>
    <lineage>
        <taxon>Eukaryota</taxon>
        <taxon>Fungi</taxon>
        <taxon>Dikarya</taxon>
        <taxon>Basidiomycota</taxon>
        <taxon>Pucciniomycotina</taxon>
        <taxon>Pucciniomycetes</taxon>
        <taxon>Pucciniales</taxon>
        <taxon>Pucciniaceae</taxon>
        <taxon>Puccinia</taxon>
    </lineage>
</organism>
<evidence type="ECO:0000256" key="3">
    <source>
        <dbReference type="ARBA" id="ARBA00007282"/>
    </source>
</evidence>
<evidence type="ECO:0000313" key="10">
    <source>
        <dbReference type="EMBL" id="PLW43249.1"/>
    </source>
</evidence>
<evidence type="ECO:0000256" key="8">
    <source>
        <dbReference type="SAM" id="MobiDB-lite"/>
    </source>
</evidence>
<dbReference type="PANTHER" id="PTHR31595">
    <property type="entry name" value="LONG-CHAIN-ALCOHOL O-FATTY-ACYLTRANSFERASE 3-RELATED"/>
    <property type="match status" value="1"/>
</dbReference>
<feature type="compositionally biased region" description="Basic and acidic residues" evidence="8">
    <location>
        <begin position="52"/>
        <end position="64"/>
    </location>
</feature>
<comment type="caution">
    <text evidence="10">The sequence shown here is derived from an EMBL/GenBank/DDBJ whole genome shotgun (WGS) entry which is preliminary data.</text>
</comment>
<sequence>MTFVTVPMRRWLPLEDSMMLNFSLVSLVTFHATCLAFEYGLHEGPVLGPRCEHGEIEPSREGKDINSAPEELLKTQSTGTKTTRKRTTNSEPAAAQDNPVSVGCDTESSINNSRTTKITKPSTGELVRFVLWLLFSPRGLECQWAPHPSIVTFRKPISVSTFILRETLGRLVILHAWGTFCWALATCAFHHPEGFYGIIKDVTGVSESSVLKFIAGYGTSFCIGACMWTGLEIATAGMNLFEFLLYTVGGRILPVNWAPEEPYNPRRYPPLFSKPWDSKSMSEFWGRGWHALFRRDLTYCGALPAFKLAAMLGCSKQVQKMAGLMGAMFLSGLMHEYGKISISIQSFPETCLGSRERAL</sequence>
<feature type="domain" description="Wax synthase" evidence="9">
    <location>
        <begin position="268"/>
        <end position="345"/>
    </location>
</feature>
<dbReference type="Proteomes" id="UP000235392">
    <property type="component" value="Unassembled WGS sequence"/>
</dbReference>
<dbReference type="PANTHER" id="PTHR31595:SF57">
    <property type="entry name" value="OS04G0481900 PROTEIN"/>
    <property type="match status" value="1"/>
</dbReference>
<evidence type="ECO:0000313" key="11">
    <source>
        <dbReference type="Proteomes" id="UP000235392"/>
    </source>
</evidence>